<name>A0A0G2EAI1_PHACM</name>
<feature type="transmembrane region" description="Helical" evidence="5">
    <location>
        <begin position="174"/>
        <end position="194"/>
    </location>
</feature>
<dbReference type="AlphaFoldDB" id="A0A0G2EAI1"/>
<evidence type="ECO:0000313" key="7">
    <source>
        <dbReference type="Proteomes" id="UP000053317"/>
    </source>
</evidence>
<dbReference type="InterPro" id="IPR011701">
    <property type="entry name" value="MFS"/>
</dbReference>
<feature type="transmembrane region" description="Helical" evidence="5">
    <location>
        <begin position="422"/>
        <end position="446"/>
    </location>
</feature>
<reference evidence="6 7" key="2">
    <citation type="submission" date="2015-05" db="EMBL/GenBank/DDBJ databases">
        <authorList>
            <person name="Morales-Cruz A."/>
            <person name="Amrine K.C."/>
            <person name="Cantu D."/>
        </authorList>
    </citation>
    <scope>NUCLEOTIDE SEQUENCE [LARGE SCALE GENOMIC DNA]</scope>
    <source>
        <strain evidence="6">UCRPC4</strain>
    </source>
</reference>
<evidence type="ECO:0000256" key="1">
    <source>
        <dbReference type="ARBA" id="ARBA00004141"/>
    </source>
</evidence>
<dbReference type="SUPFAM" id="SSF103473">
    <property type="entry name" value="MFS general substrate transporter"/>
    <property type="match status" value="1"/>
</dbReference>
<dbReference type="GO" id="GO:0005886">
    <property type="term" value="C:plasma membrane"/>
    <property type="evidence" value="ECO:0007669"/>
    <property type="project" value="TreeGrafter"/>
</dbReference>
<comment type="subcellular location">
    <subcellularLocation>
        <location evidence="1">Membrane</location>
        <topology evidence="1">Multi-pass membrane protein</topology>
    </subcellularLocation>
</comment>
<proteinExistence type="predicted"/>
<dbReference type="GO" id="GO:0022857">
    <property type="term" value="F:transmembrane transporter activity"/>
    <property type="evidence" value="ECO:0007669"/>
    <property type="project" value="InterPro"/>
</dbReference>
<feature type="transmembrane region" description="Helical" evidence="5">
    <location>
        <begin position="536"/>
        <end position="558"/>
    </location>
</feature>
<dbReference type="Gene3D" id="1.20.1250.20">
    <property type="entry name" value="MFS general substrate transporter like domains"/>
    <property type="match status" value="1"/>
</dbReference>
<feature type="transmembrane region" description="Helical" evidence="5">
    <location>
        <begin position="110"/>
        <end position="136"/>
    </location>
</feature>
<dbReference type="OrthoDB" id="5215911at2759"/>
<reference evidence="6 7" key="1">
    <citation type="submission" date="2015-05" db="EMBL/GenBank/DDBJ databases">
        <title>Distinctive expansion of gene families associated with plant cell wall degradation and secondary metabolism in the genomes of grapevine trunk pathogens.</title>
        <authorList>
            <person name="Lawrence D.P."/>
            <person name="Travadon R."/>
            <person name="Rolshausen P.E."/>
            <person name="Baumgartner K."/>
        </authorList>
    </citation>
    <scope>NUCLEOTIDE SEQUENCE [LARGE SCALE GENOMIC DNA]</scope>
    <source>
        <strain evidence="6">UCRPC4</strain>
    </source>
</reference>
<dbReference type="InterPro" id="IPR036259">
    <property type="entry name" value="MFS_trans_sf"/>
</dbReference>
<evidence type="ECO:0000256" key="4">
    <source>
        <dbReference type="ARBA" id="ARBA00023136"/>
    </source>
</evidence>
<keyword evidence="7" id="KW-1185">Reference proteome</keyword>
<keyword evidence="2 5" id="KW-0812">Transmembrane</keyword>
<feature type="transmembrane region" description="Helical" evidence="5">
    <location>
        <begin position="383"/>
        <end position="402"/>
    </location>
</feature>
<feature type="transmembrane region" description="Helical" evidence="5">
    <location>
        <begin position="514"/>
        <end position="530"/>
    </location>
</feature>
<protein>
    <submittedName>
        <fullName evidence="6">Putative synaptic vesicle transporter svop</fullName>
    </submittedName>
</protein>
<organism evidence="6 7">
    <name type="scientific">Phaeomoniella chlamydospora</name>
    <name type="common">Phaeoacremonium chlamydosporum</name>
    <dbReference type="NCBI Taxonomy" id="158046"/>
    <lineage>
        <taxon>Eukaryota</taxon>
        <taxon>Fungi</taxon>
        <taxon>Dikarya</taxon>
        <taxon>Ascomycota</taxon>
        <taxon>Pezizomycotina</taxon>
        <taxon>Eurotiomycetes</taxon>
        <taxon>Chaetothyriomycetidae</taxon>
        <taxon>Phaeomoniellales</taxon>
        <taxon>Phaeomoniellaceae</taxon>
        <taxon>Phaeomoniella</taxon>
    </lineage>
</organism>
<gene>
    <name evidence="6" type="ORF">UCRPC4_g04512</name>
</gene>
<feature type="transmembrane region" description="Helical" evidence="5">
    <location>
        <begin position="453"/>
        <end position="476"/>
    </location>
</feature>
<sequence length="583" mass="64868">MKANESVKIYWRRTTRMATSSCSRDQAEIQMTHCIDAATPTWTPMHEQLGFSYEILNDSYAVGCGTLSFGAMQLIPFALKFGRRPVYVLSTAGQFAVSVWSAKLQTVADIMLVNAFSCWLGALAEVLVQMTVADVFFVHQRGVMNSMYVWFVNVGASLAPVAAGYITLSQGWRWVWWWNAIFFAVALVLFLFCYEETKYTPPAIEGIPRVMVQDPLAGAEQKAHDVESKTVMEKAEPKTAEAAVDDGVSQNLTKIEIDPTTPKKTYLQKLTLWTSTPGSWNEFFRHSWQPVVILFTRPRCKSATYTMRAAKKTIYATFDNLILFSIVPYLDLYHNPDSAQNPSVFFMSLLYGTLIATSCVQITTLSSWMALPPYNFNSAQIGLMSLPGWIGTTIGALITGPISDWLILFLSRRNNGIYEPEMRLWVIIAFIPFVPAGLFMFGIGLAKGASWPILAMGSAICAFGTTPASSISLTYITDSYTEVSSPLFLFALNPLTPSPQIVADALVSVTFTRNLISMIFVFAATPWIASVGMQNVYITIGVLLTAVLLGNFVFIIWGKQFRVMTREKYRAWARRQFGGRGGV</sequence>
<dbReference type="EMBL" id="LCWF01000107">
    <property type="protein sequence ID" value="KKY19529.1"/>
    <property type="molecule type" value="Genomic_DNA"/>
</dbReference>
<evidence type="ECO:0000256" key="2">
    <source>
        <dbReference type="ARBA" id="ARBA00022692"/>
    </source>
</evidence>
<evidence type="ECO:0000313" key="6">
    <source>
        <dbReference type="EMBL" id="KKY19529.1"/>
    </source>
</evidence>
<evidence type="ECO:0000256" key="5">
    <source>
        <dbReference type="SAM" id="Phobius"/>
    </source>
</evidence>
<dbReference type="PANTHER" id="PTHR23502:SF50">
    <property type="entry name" value="TRANSPORTER, PUTATIVE (AFU_ORTHOLOGUE AFUA_5G00430)-RELATED"/>
    <property type="match status" value="1"/>
</dbReference>
<dbReference type="Pfam" id="PF07690">
    <property type="entry name" value="MFS_1"/>
    <property type="match status" value="1"/>
</dbReference>
<comment type="caution">
    <text evidence="6">The sequence shown here is derived from an EMBL/GenBank/DDBJ whole genome shotgun (WGS) entry which is preliminary data.</text>
</comment>
<dbReference type="Proteomes" id="UP000053317">
    <property type="component" value="Unassembled WGS sequence"/>
</dbReference>
<dbReference type="PANTHER" id="PTHR23502">
    <property type="entry name" value="MAJOR FACILITATOR SUPERFAMILY"/>
    <property type="match status" value="1"/>
</dbReference>
<keyword evidence="4 5" id="KW-0472">Membrane</keyword>
<feature type="transmembrane region" description="Helical" evidence="5">
    <location>
        <begin position="313"/>
        <end position="330"/>
    </location>
</feature>
<feature type="transmembrane region" description="Helical" evidence="5">
    <location>
        <begin position="148"/>
        <end position="168"/>
    </location>
</feature>
<feature type="transmembrane region" description="Helical" evidence="5">
    <location>
        <begin position="350"/>
        <end position="371"/>
    </location>
</feature>
<keyword evidence="3 5" id="KW-1133">Transmembrane helix</keyword>
<evidence type="ECO:0000256" key="3">
    <source>
        <dbReference type="ARBA" id="ARBA00022989"/>
    </source>
</evidence>
<accession>A0A0G2EAI1</accession>